<dbReference type="Gene3D" id="3.40.850.10">
    <property type="entry name" value="Kinesin motor domain"/>
    <property type="match status" value="1"/>
</dbReference>
<evidence type="ECO:0000313" key="9">
    <source>
        <dbReference type="EMBL" id="CAL4761705.1"/>
    </source>
</evidence>
<comment type="caution">
    <text evidence="8">The sequence shown here is derived from an EMBL/GenBank/DDBJ whole genome shotgun (WGS) entry which is preliminary data.</text>
</comment>
<reference evidence="8" key="1">
    <citation type="submission" date="2022-10" db="EMBL/GenBank/DDBJ databases">
        <authorList>
            <person name="Chen Y."/>
            <person name="Dougan E. K."/>
            <person name="Chan C."/>
            <person name="Rhodes N."/>
            <person name="Thang M."/>
        </authorList>
    </citation>
    <scope>NUCLEOTIDE SEQUENCE</scope>
</reference>
<dbReference type="PROSITE" id="PS50067">
    <property type="entry name" value="KINESIN_MOTOR_2"/>
    <property type="match status" value="1"/>
</dbReference>
<evidence type="ECO:0000256" key="2">
    <source>
        <dbReference type="ARBA" id="ARBA00023054"/>
    </source>
</evidence>
<keyword evidence="3 4" id="KW-0505">Motor protein</keyword>
<dbReference type="GO" id="GO:0008017">
    <property type="term" value="F:microtubule binding"/>
    <property type="evidence" value="ECO:0007669"/>
    <property type="project" value="InterPro"/>
</dbReference>
<dbReference type="SUPFAM" id="SSF52540">
    <property type="entry name" value="P-loop containing nucleoside triphosphate hydrolases"/>
    <property type="match status" value="1"/>
</dbReference>
<name>A0A9P1BL45_9DINO</name>
<dbReference type="OrthoDB" id="421878at2759"/>
<dbReference type="InterPro" id="IPR001752">
    <property type="entry name" value="Kinesin_motor_dom"/>
</dbReference>
<dbReference type="EMBL" id="CAMXCT030000132">
    <property type="protein sequence ID" value="CAL4761705.1"/>
    <property type="molecule type" value="Genomic_DNA"/>
</dbReference>
<keyword evidence="1" id="KW-0493">Microtubule</keyword>
<feature type="region of interest" description="Disordered" evidence="6">
    <location>
        <begin position="599"/>
        <end position="627"/>
    </location>
</feature>
<dbReference type="Pfam" id="PF13646">
    <property type="entry name" value="HEAT_2"/>
    <property type="match status" value="1"/>
</dbReference>
<feature type="domain" description="Kinesin motor" evidence="7">
    <location>
        <begin position="284"/>
        <end position="681"/>
    </location>
</feature>
<dbReference type="InterPro" id="IPR011989">
    <property type="entry name" value="ARM-like"/>
</dbReference>
<sequence>MFFHAGDGVLEERLLDFLSSPADPEWEPGQLLVLRACNKSWQDKAGPLLLSGCSNRLASEDAQVRAVAVSALAASTSSRPEEEDRESADAAMAAALKSLEDLSVDVRRVALRTLAHVAAPGNAAAVQSAARLLTDRAWPVRWAAIDAVAWLAQGGSPSTVRVAVEVLAVRLEDVDWPVRMAAAIGLNNLLQFLAAISDEIKSDGPDSKLQVGKIDDVLDQMELLLDPLLKMLQDPAKEVKQAALDLLPLVCEAPFEGSTNSIPSLQRILEDVSLPEQLRNAAEGVVKMLRERQAVEETKAGSGLGGRSDCGCAYEICSDLLNRFSKAPREFAFDYVMDSSDATSGSFVSQERCYQLMAEKMVEHSLQGFSTCLFCYGQTGTGKTTTILGKPEPTSEQGLLLRLVTDLFQQVSILGEQVQCRVQIVEVHNERVRDLLTEGNDSQNPEVHVHPQLGVYLKHAVDQPVQSLDACLGIIEDASGRQTVASTAMNSQSSRGHTVYKLSVERHGGDNTVMTSEVFFVDLAGRENERTTRVSGERLVELSFINRSWCWDGQPGSLMWLSQCIYALGNTASGRRSKRLSRLNGEERRSGSFRLSSLRDSKELTRSSMISEDSDATPHRRGSKAENNTMARFRNSKLTLLLAKALSGNSKTSVICTLSPAKANAEESCTTLNFAASLKSVKVFATPATRIDKDSLISGLQSELQELRQQLSADNSVELSSQLEVANGMLEKYRASWQQKIKENQQLRQQCSSALQRLGLARSRIAGRSLTPDPYLALEGKKAREGRPSCPHLASYDDPERSGRMIFPVTDKSEFSLGSAPECHFVLPERHGIAPRCAYLWLEDDRLFIRASNGIPVPRVEVNHQRLAVDEVKELFHGDFLVFGSACCFFVCLDDLAVSDSHRVRKLPAWWALGMKERTKVMQEILDSDATSKELQVALHYMSVLQSQNLDSEGLRNLDKFLGSAKRAAELVSEGNALTGALKPLSKLKLELSSIAPVMLYGYGDNCGVPELCIRLVKDLRPKMPEVETLAFWTLAQFQVRLRIMRELHEKRLHSPDTFALDARADPWAEHAVPSSSRRMGASELRGDIHSEAAKVGVGTSSLAQERSEMTQILDDHSDHREGQ</sequence>
<reference evidence="9 10" key="2">
    <citation type="submission" date="2024-05" db="EMBL/GenBank/DDBJ databases">
        <authorList>
            <person name="Chen Y."/>
            <person name="Shah S."/>
            <person name="Dougan E. K."/>
            <person name="Thang M."/>
            <person name="Chan C."/>
        </authorList>
    </citation>
    <scope>NUCLEOTIDE SEQUENCE [LARGE SCALE GENOMIC DNA]</scope>
</reference>
<evidence type="ECO:0000256" key="4">
    <source>
        <dbReference type="PROSITE-ProRule" id="PRU00283"/>
    </source>
</evidence>
<dbReference type="EMBL" id="CAMXCT010000132">
    <property type="protein sequence ID" value="CAI3974393.1"/>
    <property type="molecule type" value="Genomic_DNA"/>
</dbReference>
<feature type="compositionally biased region" description="Basic and acidic residues" evidence="6">
    <location>
        <begin position="1106"/>
        <end position="1124"/>
    </location>
</feature>
<organism evidence="8">
    <name type="scientific">Cladocopium goreaui</name>
    <dbReference type="NCBI Taxonomy" id="2562237"/>
    <lineage>
        <taxon>Eukaryota</taxon>
        <taxon>Sar</taxon>
        <taxon>Alveolata</taxon>
        <taxon>Dinophyceae</taxon>
        <taxon>Suessiales</taxon>
        <taxon>Symbiodiniaceae</taxon>
        <taxon>Cladocopium</taxon>
    </lineage>
</organism>
<dbReference type="GO" id="GO:0007018">
    <property type="term" value="P:microtubule-based movement"/>
    <property type="evidence" value="ECO:0007669"/>
    <property type="project" value="InterPro"/>
</dbReference>
<keyword evidence="4" id="KW-0547">Nucleotide-binding</keyword>
<dbReference type="GO" id="GO:0003777">
    <property type="term" value="F:microtubule motor activity"/>
    <property type="evidence" value="ECO:0007669"/>
    <property type="project" value="InterPro"/>
</dbReference>
<dbReference type="EMBL" id="CAMXCT020000132">
    <property type="protein sequence ID" value="CAL1127768.1"/>
    <property type="molecule type" value="Genomic_DNA"/>
</dbReference>
<dbReference type="InterPro" id="IPR027640">
    <property type="entry name" value="Kinesin-like_fam"/>
</dbReference>
<dbReference type="CDD" id="cd00060">
    <property type="entry name" value="FHA"/>
    <property type="match status" value="1"/>
</dbReference>
<dbReference type="GO" id="GO:0005874">
    <property type="term" value="C:microtubule"/>
    <property type="evidence" value="ECO:0007669"/>
    <property type="project" value="UniProtKB-KW"/>
</dbReference>
<evidence type="ECO:0000313" key="8">
    <source>
        <dbReference type="EMBL" id="CAI3974393.1"/>
    </source>
</evidence>
<evidence type="ECO:0000256" key="1">
    <source>
        <dbReference type="ARBA" id="ARBA00022701"/>
    </source>
</evidence>
<keyword evidence="4" id="KW-0067">ATP-binding</keyword>
<dbReference type="SUPFAM" id="SSF48371">
    <property type="entry name" value="ARM repeat"/>
    <property type="match status" value="1"/>
</dbReference>
<keyword evidence="2 5" id="KW-0175">Coiled coil</keyword>
<comment type="similarity">
    <text evidence="4">Belongs to the TRAFAC class myosin-kinesin ATPase superfamily. Kinesin family.</text>
</comment>
<dbReference type="Proteomes" id="UP001152797">
    <property type="component" value="Unassembled WGS sequence"/>
</dbReference>
<dbReference type="PANTHER" id="PTHR47968:SF36">
    <property type="entry name" value="KINESIN HEAVY CHAIN ISOFORM X1"/>
    <property type="match status" value="1"/>
</dbReference>
<dbReference type="GO" id="GO:0005524">
    <property type="term" value="F:ATP binding"/>
    <property type="evidence" value="ECO:0007669"/>
    <property type="project" value="UniProtKB-UniRule"/>
</dbReference>
<feature type="region of interest" description="Disordered" evidence="6">
    <location>
        <begin position="1071"/>
        <end position="1124"/>
    </location>
</feature>
<gene>
    <name evidence="8" type="ORF">C1SCF055_LOCUS2798</name>
</gene>
<keyword evidence="10" id="KW-1185">Reference proteome</keyword>
<dbReference type="Pfam" id="PF00225">
    <property type="entry name" value="Kinesin"/>
    <property type="match status" value="1"/>
</dbReference>
<evidence type="ECO:0000256" key="6">
    <source>
        <dbReference type="SAM" id="MobiDB-lite"/>
    </source>
</evidence>
<protein>
    <submittedName>
        <fullName evidence="9">Kinesin-like protein KIF13B</fullName>
    </submittedName>
</protein>
<dbReference type="Gene3D" id="1.25.10.10">
    <property type="entry name" value="Leucine-rich Repeat Variant"/>
    <property type="match status" value="1"/>
</dbReference>
<dbReference type="PANTHER" id="PTHR47968">
    <property type="entry name" value="CENTROMERE PROTEIN E"/>
    <property type="match status" value="1"/>
</dbReference>
<accession>A0A9P1BL45</accession>
<evidence type="ECO:0000256" key="5">
    <source>
        <dbReference type="SAM" id="Coils"/>
    </source>
</evidence>
<dbReference type="InterPro" id="IPR008984">
    <property type="entry name" value="SMAD_FHA_dom_sf"/>
</dbReference>
<evidence type="ECO:0000259" key="7">
    <source>
        <dbReference type="PROSITE" id="PS50067"/>
    </source>
</evidence>
<proteinExistence type="inferred from homology"/>
<dbReference type="InterPro" id="IPR016024">
    <property type="entry name" value="ARM-type_fold"/>
</dbReference>
<feature type="coiled-coil region" evidence="5">
    <location>
        <begin position="697"/>
        <end position="750"/>
    </location>
</feature>
<feature type="binding site" evidence="4">
    <location>
        <begin position="377"/>
        <end position="384"/>
    </location>
    <ligand>
        <name>ATP</name>
        <dbReference type="ChEBI" id="CHEBI:30616"/>
    </ligand>
</feature>
<dbReference type="InterPro" id="IPR027417">
    <property type="entry name" value="P-loop_NTPase"/>
</dbReference>
<dbReference type="AlphaFoldDB" id="A0A9P1BL45"/>
<evidence type="ECO:0000256" key="3">
    <source>
        <dbReference type="ARBA" id="ARBA00023175"/>
    </source>
</evidence>
<dbReference type="SMART" id="SM00129">
    <property type="entry name" value="KISc"/>
    <property type="match status" value="1"/>
</dbReference>
<evidence type="ECO:0000313" key="10">
    <source>
        <dbReference type="Proteomes" id="UP001152797"/>
    </source>
</evidence>
<dbReference type="SUPFAM" id="SSF49879">
    <property type="entry name" value="SMAD/FHA domain"/>
    <property type="match status" value="1"/>
</dbReference>
<dbReference type="PRINTS" id="PR00380">
    <property type="entry name" value="KINESINHEAVY"/>
</dbReference>
<dbReference type="InterPro" id="IPR036961">
    <property type="entry name" value="Kinesin_motor_dom_sf"/>
</dbReference>